<dbReference type="Pfam" id="PF13699">
    <property type="entry name" value="eCIS_core"/>
    <property type="match status" value="1"/>
</dbReference>
<protein>
    <submittedName>
        <fullName evidence="2">DUF4157 domain-containing protein</fullName>
    </submittedName>
</protein>
<feature type="domain" description="eCIS core" evidence="1">
    <location>
        <begin position="37"/>
        <end position="110"/>
    </location>
</feature>
<dbReference type="RefSeq" id="WP_249712773.1">
    <property type="nucleotide sequence ID" value="NZ_JAMFMB010000035.1"/>
</dbReference>
<dbReference type="Proteomes" id="UP001203880">
    <property type="component" value="Unassembled WGS sequence"/>
</dbReference>
<reference evidence="2" key="1">
    <citation type="submission" date="2022-05" db="EMBL/GenBank/DDBJ databases">
        <authorList>
            <person name="Park J.-S."/>
        </authorList>
    </citation>
    <scope>NUCLEOTIDE SEQUENCE</scope>
    <source>
        <strain evidence="2">2012CJ41-6</strain>
    </source>
</reference>
<evidence type="ECO:0000313" key="2">
    <source>
        <dbReference type="EMBL" id="MCL6285713.1"/>
    </source>
</evidence>
<keyword evidence="3" id="KW-1185">Reference proteome</keyword>
<gene>
    <name evidence="2" type="ORF">M3P21_19470</name>
</gene>
<accession>A0ABT0Q759</accession>
<organism evidence="2 3">
    <name type="scientific">Ruegeria spongiae</name>
    <dbReference type="NCBI Taxonomy" id="2942209"/>
    <lineage>
        <taxon>Bacteria</taxon>
        <taxon>Pseudomonadati</taxon>
        <taxon>Pseudomonadota</taxon>
        <taxon>Alphaproteobacteria</taxon>
        <taxon>Rhodobacterales</taxon>
        <taxon>Roseobacteraceae</taxon>
        <taxon>Ruegeria</taxon>
    </lineage>
</organism>
<dbReference type="InterPro" id="IPR025295">
    <property type="entry name" value="eCIS_core_dom"/>
</dbReference>
<proteinExistence type="predicted"/>
<sequence>MALKPQDVEKIAEPLKGKKARLKKCDALPKGTKELKLPAGVKKGIEEVFKKAKLNKVRLHVGGDCKEVCKKVKAKAFTDGFKIFLAKPGDAKNEKLLAHELIHVLQQGNGKWPKPKPGKVLISK</sequence>
<dbReference type="EMBL" id="JAMFMB010000035">
    <property type="protein sequence ID" value="MCL6285713.1"/>
    <property type="molecule type" value="Genomic_DNA"/>
</dbReference>
<evidence type="ECO:0000259" key="1">
    <source>
        <dbReference type="Pfam" id="PF13699"/>
    </source>
</evidence>
<name>A0ABT0Q759_9RHOB</name>
<comment type="caution">
    <text evidence="2">The sequence shown here is derived from an EMBL/GenBank/DDBJ whole genome shotgun (WGS) entry which is preliminary data.</text>
</comment>
<evidence type="ECO:0000313" key="3">
    <source>
        <dbReference type="Proteomes" id="UP001203880"/>
    </source>
</evidence>